<sequence>MNVVLPEIRMYEGRRLMTVRKKDDKTARSLGGNVFESFEVAVSLESVFSRRFELSVDVLRNLDGVRSHNAPDLSVIARINNLTWSMTSDFYVLLRGVLERNFGDPLIPIPETIPIEILQKPITGCEVGSDFKYATLSFRLLFNDVELDCQVNFTLILIGLLVPRIKSEAAASTMFGKAFTPFAKMQLHSARVSFDVFIDGQSELDLVCDSANLIDTREVFKKGAGLVQIGSGTKNLFSTILRPRESSNKRYQLMSEAHIMMRKDEVPVVTLVLMHSRVLLFYDWLNDAKSFVMLCTDFIPKCEFLPCFRDSDLYLLENPSVSNSFAIVVNTSAVLNVSDPGGVMTTNLEIQNMNIGWCCMQNEEATLNQCSNEFSIGVSMAMDSTPVHESHKKKGLPTLAQKRHTVEVGDWKQSMLKVADFLVRPQLVLAFVRRVHCTSGAAILRYTSPA</sequence>
<proteinExistence type="predicted"/>
<accession>A0A3P8GIH6</accession>
<protein>
    <submittedName>
        <fullName evidence="1">Uncharacterized protein</fullName>
    </submittedName>
</protein>
<organism evidence="1">
    <name type="scientific">Heligmosomoides polygyrus</name>
    <name type="common">Parasitic roundworm</name>
    <dbReference type="NCBI Taxonomy" id="6339"/>
    <lineage>
        <taxon>Eukaryota</taxon>
        <taxon>Metazoa</taxon>
        <taxon>Ecdysozoa</taxon>
        <taxon>Nematoda</taxon>
        <taxon>Chromadorea</taxon>
        <taxon>Rhabditida</taxon>
        <taxon>Rhabditina</taxon>
        <taxon>Rhabditomorpha</taxon>
        <taxon>Strongyloidea</taxon>
        <taxon>Heligmosomidae</taxon>
        <taxon>Heligmosomoides</taxon>
    </lineage>
</organism>
<evidence type="ECO:0000313" key="1">
    <source>
        <dbReference type="EMBL" id="VDP34499.1"/>
    </source>
</evidence>
<dbReference type="AlphaFoldDB" id="A0A3P8GIH6"/>
<reference evidence="1" key="1">
    <citation type="submission" date="2018-11" db="EMBL/GenBank/DDBJ databases">
        <authorList>
            <consortium name="Pathogen Informatics"/>
        </authorList>
    </citation>
    <scope>NUCLEOTIDE SEQUENCE [LARGE SCALE GENOMIC DNA]</scope>
</reference>
<dbReference type="EMBL" id="UZAH01034319">
    <property type="protein sequence ID" value="VDP34499.1"/>
    <property type="molecule type" value="Genomic_DNA"/>
</dbReference>
<gene>
    <name evidence="1" type="ORF">HPBE_LOCUS22752</name>
</gene>
<dbReference type="OrthoDB" id="5868496at2759"/>
<name>A0A3P8GIH6_HELPZ</name>